<dbReference type="Pfam" id="PF22600">
    <property type="entry name" value="MTPAP-like_central"/>
    <property type="match status" value="1"/>
</dbReference>
<dbReference type="PANTHER" id="PTHR45979:SF30">
    <property type="entry name" value="NUCLEOTIDYLTRANSFERASE"/>
    <property type="match status" value="1"/>
</dbReference>
<organism evidence="4 5">
    <name type="scientific">Giardia duodenalis assemblage B</name>
    <dbReference type="NCBI Taxonomy" id="1394984"/>
    <lineage>
        <taxon>Eukaryota</taxon>
        <taxon>Metamonada</taxon>
        <taxon>Diplomonadida</taxon>
        <taxon>Hexamitidae</taxon>
        <taxon>Giardiinae</taxon>
        <taxon>Giardia</taxon>
    </lineage>
</organism>
<name>A0A132NXP2_GIAIN</name>
<sequence>MLKRRAIIDVVRGELGGRKVESLHVGKILLPRIILYCLKGKQRLMNGHPGEALERNELHKSRDHKASEEGEDTEEAIVEATRVAQALEALSQRTDYIISLVSPDRASEEFRLKIFTFISKVIDVVLPNTLIVPYGSFISKIYLPSSDLDICCYNHSIDEIPLLQKILEALMVFSDPNLQSTGTRVSPVVSQLINSHISADERLELENIEFIMAKVSLIKCTVCGLGVDISAAQPGSLVTSLLIEKLSQSIGRNDLLKRSFLLIQSWCLYEARIVGGHSQMLSSYALRVMIINILINCKDIYTPFQVLYVFLAYYSNFDYDRNIIHPSGPLPKPLPHESLTLGQLSGRMEVLENYVSPSYLSQLRFLRDLCGGTMYKHEIQNVYEIVKTYFDKLREAQEKPVERLGDPHETDEARSTPVDDKSVMSIQIDAVSSTDIIKESTIGSDHANTDLDDRRHQDADDKGSAKWQLKHTVELMFSSVPTNAESAASTIRADADASLHQGQASTDGTSDGTITSFPQSLVSKQLTPVSSRKGASASISPSSPNHQGASDRASNGKTGAISYDPVSLKGLTNTSRSILSYFKEQGAFNEPVLNDHDVLFLLKRYFSTSTFTDVLSDSQVFLSSYISIVDPLQITNNLGRSVSEPNFMRITRSFQTAHTVLSDIVQMCITGGTTITEALAEYDCFFISTLSIFGDVHAEKLHGDVPNLSINISVLEAGCHLVGATVLGFPISDRSSLVECLQINYGHHSQHQAVN</sequence>
<proteinExistence type="predicted"/>
<feature type="region of interest" description="Disordered" evidence="1">
    <location>
        <begin position="49"/>
        <end position="74"/>
    </location>
</feature>
<dbReference type="Gene3D" id="3.30.460.10">
    <property type="entry name" value="Beta Polymerase, domain 2"/>
    <property type="match status" value="1"/>
</dbReference>
<evidence type="ECO:0000256" key="1">
    <source>
        <dbReference type="SAM" id="MobiDB-lite"/>
    </source>
</evidence>
<feature type="compositionally biased region" description="Polar residues" evidence="1">
    <location>
        <begin position="537"/>
        <end position="557"/>
    </location>
</feature>
<feature type="compositionally biased region" description="Basic and acidic residues" evidence="1">
    <location>
        <begin position="447"/>
        <end position="464"/>
    </location>
</feature>
<keyword evidence="4" id="KW-0808">Transferase</keyword>
<dbReference type="OrthoDB" id="273917at2759"/>
<dbReference type="VEuPathDB" id="GiardiaDB:QR46_1145"/>
<gene>
    <name evidence="4" type="ORF">QR46_1145</name>
</gene>
<feature type="compositionally biased region" description="Basic and acidic residues" evidence="1">
    <location>
        <begin position="51"/>
        <end position="68"/>
    </location>
</feature>
<dbReference type="InterPro" id="IPR058920">
    <property type="entry name" value="PAP-OAS1-bd-rel"/>
</dbReference>
<dbReference type="InterPro" id="IPR054708">
    <property type="entry name" value="MTPAP-like_central"/>
</dbReference>
<feature type="region of interest" description="Disordered" evidence="1">
    <location>
        <begin position="437"/>
        <end position="465"/>
    </location>
</feature>
<accession>A0A132NXP2</accession>
<comment type="caution">
    <text evidence="4">The sequence shown here is derived from an EMBL/GenBank/DDBJ whole genome shotgun (WGS) entry which is preliminary data.</text>
</comment>
<dbReference type="CDD" id="cd05402">
    <property type="entry name" value="NT_PAP_TUTase"/>
    <property type="match status" value="1"/>
</dbReference>
<dbReference type="SUPFAM" id="SSF81631">
    <property type="entry name" value="PAP/OAS1 substrate-binding domain"/>
    <property type="match status" value="2"/>
</dbReference>
<reference evidence="4 5" key="1">
    <citation type="journal article" date="2015" name="Mol. Biochem. Parasitol.">
        <title>Identification of polymorphic genes for use in assemblage B genotyping assays through comparative genomics of multiple assemblage B Giardia duodenalis isolates.</title>
        <authorList>
            <person name="Wielinga C."/>
            <person name="Thompson R.C."/>
            <person name="Monis P."/>
            <person name="Ryan U."/>
        </authorList>
    </citation>
    <scope>NUCLEOTIDE SEQUENCE [LARGE SCALE GENOMIC DNA]</scope>
    <source>
        <strain evidence="4 5">BAH15c1</strain>
    </source>
</reference>
<dbReference type="Proteomes" id="UP000070089">
    <property type="component" value="Unassembled WGS sequence"/>
</dbReference>
<dbReference type="InterPro" id="IPR043519">
    <property type="entry name" value="NT_sf"/>
</dbReference>
<dbReference type="Gene3D" id="1.10.1410.10">
    <property type="match status" value="1"/>
</dbReference>
<dbReference type="InterPro" id="IPR058921">
    <property type="entry name" value="PAP/OAS1-rel"/>
</dbReference>
<evidence type="ECO:0000259" key="3">
    <source>
        <dbReference type="Pfam" id="PF26180"/>
    </source>
</evidence>
<dbReference type="AlphaFoldDB" id="A0A132NXP2"/>
<evidence type="ECO:0000313" key="5">
    <source>
        <dbReference type="Proteomes" id="UP000070089"/>
    </source>
</evidence>
<feature type="domain" description="PAP/OAS1 substrate-binding-related" evidence="3">
    <location>
        <begin position="250"/>
        <end position="331"/>
    </location>
</feature>
<feature type="region of interest" description="Disordered" evidence="1">
    <location>
        <begin position="399"/>
        <end position="420"/>
    </location>
</feature>
<dbReference type="Pfam" id="PF26180">
    <property type="entry name" value="PAP-OAS1"/>
    <property type="match status" value="2"/>
</dbReference>
<dbReference type="PANTHER" id="PTHR45979">
    <property type="entry name" value="PAP/OAS1 SUBSTRATE-BINDING DOMAIN SUPERFAMILY"/>
    <property type="match status" value="1"/>
</dbReference>
<dbReference type="SUPFAM" id="SSF81301">
    <property type="entry name" value="Nucleotidyltransferase"/>
    <property type="match status" value="1"/>
</dbReference>
<protein>
    <submittedName>
        <fullName evidence="4">Putative nucleotidyltransferase domain protein</fullName>
    </submittedName>
</protein>
<feature type="region of interest" description="Disordered" evidence="1">
    <location>
        <begin position="532"/>
        <end position="557"/>
    </location>
</feature>
<dbReference type="GO" id="GO:0016740">
    <property type="term" value="F:transferase activity"/>
    <property type="evidence" value="ECO:0007669"/>
    <property type="project" value="UniProtKB-KW"/>
</dbReference>
<evidence type="ECO:0000259" key="2">
    <source>
        <dbReference type="Pfam" id="PF22600"/>
    </source>
</evidence>
<feature type="domain" description="Poly(A) RNA polymerase mitochondrial-like central palm" evidence="2">
    <location>
        <begin position="94"/>
        <end position="244"/>
    </location>
</feature>
<dbReference type="EMBL" id="JXTI01000021">
    <property type="protein sequence ID" value="KWX14851.1"/>
    <property type="molecule type" value="Genomic_DNA"/>
</dbReference>
<evidence type="ECO:0000313" key="4">
    <source>
        <dbReference type="EMBL" id="KWX14851.1"/>
    </source>
</evidence>
<feature type="domain" description="PAP/OAS1 substrate-binding-related" evidence="3">
    <location>
        <begin position="566"/>
        <end position="668"/>
    </location>
</feature>